<dbReference type="HOGENOM" id="CLU_000604_27_5_1"/>
<evidence type="ECO:0000256" key="7">
    <source>
        <dbReference type="ARBA" id="ARBA00023136"/>
    </source>
</evidence>
<reference evidence="14" key="1">
    <citation type="journal article" date="2013" name="Genome Announc.">
        <title>Draft genome sequence of the basidiomycetous yeast-like fungus Pseudozyma hubeiensis SY62, which produces an abundant amount of the biosurfactant mannosylerythritol lipids.</title>
        <authorList>
            <person name="Konishi M."/>
            <person name="Hatada Y."/>
            <person name="Horiuchi J."/>
        </authorList>
    </citation>
    <scope>NUCLEOTIDE SEQUENCE [LARGE SCALE GENOMIC DNA]</scope>
    <source>
        <strain evidence="14">SY62</strain>
    </source>
</reference>
<dbReference type="GO" id="GO:0005524">
    <property type="term" value="F:ATP binding"/>
    <property type="evidence" value="ECO:0007669"/>
    <property type="project" value="UniProtKB-KW"/>
</dbReference>
<evidence type="ECO:0000256" key="8">
    <source>
        <dbReference type="ARBA" id="ARBA00023180"/>
    </source>
</evidence>
<dbReference type="PROSITE" id="PS00211">
    <property type="entry name" value="ABC_TRANSPORTER_1"/>
    <property type="match status" value="1"/>
</dbReference>
<evidence type="ECO:0000313" key="13">
    <source>
        <dbReference type="EMBL" id="GAC94763.1"/>
    </source>
</evidence>
<dbReference type="FunFam" id="3.40.50.300:FF:000838">
    <property type="entry name" value="ABC multidrug transporter (Eurofung)"/>
    <property type="match status" value="1"/>
</dbReference>
<feature type="transmembrane region" description="Helical" evidence="10">
    <location>
        <begin position="115"/>
        <end position="134"/>
    </location>
</feature>
<feature type="domain" description="ABC transmembrane type-1" evidence="12">
    <location>
        <begin position="353"/>
        <end position="642"/>
    </location>
</feature>
<feature type="transmembrane region" description="Helical" evidence="10">
    <location>
        <begin position="960"/>
        <end position="981"/>
    </location>
</feature>
<dbReference type="CDD" id="cd18579">
    <property type="entry name" value="ABC_6TM_ABCC_D1"/>
    <property type="match status" value="1"/>
</dbReference>
<keyword evidence="7 10" id="KW-0472">Membrane</keyword>
<dbReference type="GO" id="GO:0016887">
    <property type="term" value="F:ATP hydrolysis activity"/>
    <property type="evidence" value="ECO:0007669"/>
    <property type="project" value="InterPro"/>
</dbReference>
<keyword evidence="6 10" id="KW-1133">Transmembrane helix</keyword>
<feature type="region of interest" description="Disordered" evidence="9">
    <location>
        <begin position="912"/>
        <end position="933"/>
    </location>
</feature>
<feature type="transmembrane region" description="Helical" evidence="10">
    <location>
        <begin position="1072"/>
        <end position="1094"/>
    </location>
</feature>
<feature type="domain" description="ABC transporter" evidence="11">
    <location>
        <begin position="1284"/>
        <end position="1518"/>
    </location>
</feature>
<keyword evidence="3 10" id="KW-0812">Transmembrane</keyword>
<feature type="transmembrane region" description="Helical" evidence="10">
    <location>
        <begin position="487"/>
        <end position="511"/>
    </location>
</feature>
<sequence>MPTCNDGDFSPVSNCRFFDFTLRFSNVVFVILPSCIAIVLFAARLNRLRRKPDIRGVSQPHRLPLVPFCRPDADPISLLGASVFLINALLNLVVFVIIAVPSSSTLRHALDQTTALPSYILLLLASGLAVPLSVAERKKTRGGSMLLPLWLLVSLLFNASRIRTFNAVPAIRSSPIFTIDLVSFSCLGILLTLENASGLPTAEHKHDSTHESRAGFFSRLLFVWVFPLLWSGYRSPLQLDNLQALKTEFYGQSLAHEFVAAWTGVSIEPQRPHSMSQDHDFDDIKNRINTSAEHPKSESYPLEKLPSSWCDDDRNGPGHGHKIFPPRVVQRSLLSATLRAFPRSALAPMPWKLLLTACQLAQPFLVSTTLAFVQSYAESDEAQTHDAAQPKVYGWGLVGAYAFIYLGMALSEGQFWHTSSQLMAKVRGAYVESIYRKGLDLHARVAQTSGGGKAANLMSVDTERIVDAIDVIHEIWSGCITIVVGMYLLYAQLGLVFLASIVSVVICFLLTPLTSRGMGTKQGNWSAATDERVDLTTSIISDIKGAKLSAYEDILHAKVCKARAKELSARSTLMKQITEVITFTNSADEMMGFFTFVTLIVVDRLSGSNRFDLNTVFTTLTIFQLIRSPLFQLGQQYASLLQARSSMERIQAFLTSEVKPDVQSAIGEDMNAGSAAETGSDGQALRHAAIFRNASLGWAEETVLANVNIEIPAGKLTMVCGQLGQGKSTLLLALLGECDLLAGEQQLPLLATRVAYVSQDIWLQEKCSIRDNIVFATGDYNEDLYSQALRACALTEDIEGLPKGDATHVNALSGGQRQRVAVARAVYSGAEAYVLDDITSALDAETAAHMWRALMGPAGLLRGKTIVMATNAIHLLHHAQLVIRIDAGKIAESGNYENLSLKGKDAMSRHSLEESQRVLAPEDKSALQPGSDDDHEDILTGSVGLKTYEMWLNAAGRSKVFVFLILCALTTGTLLGTPYYLQAWAKAQQEHRFRHWVAWTAGYLLLPPAVAAFLATGIWIFCVNCAESAGNRLHDAQLKAVLSAPISFFTQWTTGQITNRFSQDIFHIDQTFVFAIINTVGVLMMLFGSLVTMIVATPYLVVLVIVLCVASWAIQRLYLPASRQLRRLEMATKSPLYSAFAETSVPAGLATARALQRDRALLERNTALLNASQRPYYHLFTVRRWLQVWLLLLTTITNIALVLLAVVLRHSLHAGVLGVALVQATSLGASLNQFIVSLTEVEIAGVALERVREFCLVEPEERSAIVEKPPNDHQEDELTIEGKISFDKVSVSYGANLKPALHELSFELSAGKRLGIVGRSGSGKSTVLMALFRMISMRAGTIMLDGVDISQISVKTLRSAMTIIPQTPLLLAASIRENLDPDLTCSDDEIWSALHACHLTEFVKKQPDQLEQLLLTGDTYISTGQRQLLALARALLRKKEILVLDEATSAMDVETEKTVQAVLATKFANCTVIAVAHRIATVIAFDQIICMANGRNVESGAPQELLRARGEFWALAAEQKCV</sequence>
<feature type="transmembrane region" description="Helical" evidence="10">
    <location>
        <begin position="1100"/>
        <end position="1119"/>
    </location>
</feature>
<name>R9P0M7_PSEHS</name>
<dbReference type="InterPro" id="IPR003439">
    <property type="entry name" value="ABC_transporter-like_ATP-bd"/>
</dbReference>
<protein>
    <submittedName>
        <fullName evidence="13">ABC multidrug transporter</fullName>
    </submittedName>
</protein>
<dbReference type="RefSeq" id="XP_012188350.1">
    <property type="nucleotide sequence ID" value="XM_012332960.1"/>
</dbReference>
<dbReference type="InterPro" id="IPR044726">
    <property type="entry name" value="ABCC_6TM_D2"/>
</dbReference>
<dbReference type="OrthoDB" id="6500128at2759"/>
<dbReference type="InterPro" id="IPR050173">
    <property type="entry name" value="ABC_transporter_C-like"/>
</dbReference>
<evidence type="ECO:0000256" key="4">
    <source>
        <dbReference type="ARBA" id="ARBA00022741"/>
    </source>
</evidence>
<feature type="transmembrane region" description="Helical" evidence="10">
    <location>
        <begin position="1188"/>
        <end position="1208"/>
    </location>
</feature>
<evidence type="ECO:0000256" key="1">
    <source>
        <dbReference type="ARBA" id="ARBA00004141"/>
    </source>
</evidence>
<dbReference type="Gene3D" id="1.20.1560.10">
    <property type="entry name" value="ABC transporter type 1, transmembrane domain"/>
    <property type="match status" value="2"/>
</dbReference>
<feature type="compositionally biased region" description="Basic and acidic residues" evidence="9">
    <location>
        <begin position="912"/>
        <end position="925"/>
    </location>
</feature>
<dbReference type="InterPro" id="IPR027417">
    <property type="entry name" value="P-loop_NTPase"/>
</dbReference>
<dbReference type="FunFam" id="3.40.50.300:FF:002979">
    <property type="entry name" value="Chromosome 16, whole genome shotgun sequence"/>
    <property type="match status" value="1"/>
</dbReference>
<keyword evidence="5" id="KW-0067">ATP-binding</keyword>
<evidence type="ECO:0000259" key="12">
    <source>
        <dbReference type="PROSITE" id="PS50929"/>
    </source>
</evidence>
<dbReference type="FunFam" id="1.20.1560.10:FF:000055">
    <property type="entry name" value="ABC multidrug transporter (Eurofung)"/>
    <property type="match status" value="1"/>
</dbReference>
<feature type="domain" description="ABC transporter" evidence="11">
    <location>
        <begin position="685"/>
        <end position="912"/>
    </location>
</feature>
<evidence type="ECO:0000256" key="9">
    <source>
        <dbReference type="SAM" id="MobiDB-lite"/>
    </source>
</evidence>
<dbReference type="eggNOG" id="KOG0054">
    <property type="taxonomic scope" value="Eukaryota"/>
</dbReference>
<dbReference type="Proteomes" id="UP000014071">
    <property type="component" value="Unassembled WGS sequence"/>
</dbReference>
<keyword evidence="14" id="KW-1185">Reference proteome</keyword>
<dbReference type="STRING" id="1305764.R9P0M7"/>
<dbReference type="EMBL" id="DF238785">
    <property type="protein sequence ID" value="GAC94763.1"/>
    <property type="molecule type" value="Genomic_DNA"/>
</dbReference>
<organism evidence="13 14">
    <name type="scientific">Pseudozyma hubeiensis (strain SY62)</name>
    <name type="common">Yeast</name>
    <dbReference type="NCBI Taxonomy" id="1305764"/>
    <lineage>
        <taxon>Eukaryota</taxon>
        <taxon>Fungi</taxon>
        <taxon>Dikarya</taxon>
        <taxon>Basidiomycota</taxon>
        <taxon>Ustilaginomycotina</taxon>
        <taxon>Ustilaginomycetes</taxon>
        <taxon>Ustilaginales</taxon>
        <taxon>Ustilaginaceae</taxon>
        <taxon>Pseudozyma</taxon>
    </lineage>
</organism>
<evidence type="ECO:0000256" key="5">
    <source>
        <dbReference type="ARBA" id="ARBA00022840"/>
    </source>
</evidence>
<evidence type="ECO:0000256" key="6">
    <source>
        <dbReference type="ARBA" id="ARBA00022989"/>
    </source>
</evidence>
<dbReference type="Pfam" id="PF00005">
    <property type="entry name" value="ABC_tran"/>
    <property type="match status" value="2"/>
</dbReference>
<dbReference type="InterPro" id="IPR003593">
    <property type="entry name" value="AAA+_ATPase"/>
</dbReference>
<dbReference type="Gene3D" id="3.40.50.300">
    <property type="entry name" value="P-loop containing nucleotide triphosphate hydrolases"/>
    <property type="match status" value="2"/>
</dbReference>
<dbReference type="PROSITE" id="PS50929">
    <property type="entry name" value="ABC_TM1F"/>
    <property type="match status" value="2"/>
</dbReference>
<dbReference type="Pfam" id="PF00664">
    <property type="entry name" value="ABC_membrane"/>
    <property type="match status" value="2"/>
</dbReference>
<dbReference type="InterPro" id="IPR036640">
    <property type="entry name" value="ABC1_TM_sf"/>
</dbReference>
<keyword evidence="2" id="KW-0813">Transport</keyword>
<dbReference type="SMART" id="SM00382">
    <property type="entry name" value="AAA"/>
    <property type="match status" value="2"/>
</dbReference>
<proteinExistence type="predicted"/>
<dbReference type="FunFam" id="1.20.1560.10:FF:000280">
    <property type="entry name" value="Chromosome 16, whole genome shotgun sequence"/>
    <property type="match status" value="1"/>
</dbReference>
<keyword evidence="4" id="KW-0547">Nucleotide-binding</keyword>
<evidence type="ECO:0000256" key="3">
    <source>
        <dbReference type="ARBA" id="ARBA00022692"/>
    </source>
</evidence>
<evidence type="ECO:0000259" key="11">
    <source>
        <dbReference type="PROSITE" id="PS50893"/>
    </source>
</evidence>
<feature type="transmembrane region" description="Helical" evidence="10">
    <location>
        <begin position="20"/>
        <end position="43"/>
    </location>
</feature>
<comment type="subcellular location">
    <subcellularLocation>
        <location evidence="1">Membrane</location>
        <topology evidence="1">Multi-pass membrane protein</topology>
    </subcellularLocation>
</comment>
<dbReference type="InterPro" id="IPR017871">
    <property type="entry name" value="ABC_transporter-like_CS"/>
</dbReference>
<accession>R9P0M7</accession>
<dbReference type="GO" id="GO:0140359">
    <property type="term" value="F:ABC-type transporter activity"/>
    <property type="evidence" value="ECO:0007669"/>
    <property type="project" value="InterPro"/>
</dbReference>
<dbReference type="GeneID" id="24107629"/>
<evidence type="ECO:0000256" key="10">
    <source>
        <dbReference type="SAM" id="Phobius"/>
    </source>
</evidence>
<dbReference type="CDD" id="cd03244">
    <property type="entry name" value="ABCC_MRP_domain2"/>
    <property type="match status" value="1"/>
</dbReference>
<keyword evidence="8" id="KW-0325">Glycoprotein</keyword>
<dbReference type="InterPro" id="IPR011527">
    <property type="entry name" value="ABC1_TM_dom"/>
</dbReference>
<feature type="transmembrane region" description="Helical" evidence="10">
    <location>
        <begin position="1001"/>
        <end position="1023"/>
    </location>
</feature>
<evidence type="ECO:0000256" key="2">
    <source>
        <dbReference type="ARBA" id="ARBA00022448"/>
    </source>
</evidence>
<feature type="transmembrane region" description="Helical" evidence="10">
    <location>
        <begin position="78"/>
        <end position="100"/>
    </location>
</feature>
<dbReference type="SUPFAM" id="SSF90123">
    <property type="entry name" value="ABC transporter transmembrane region"/>
    <property type="match status" value="2"/>
</dbReference>
<feature type="domain" description="ABC transmembrane type-1" evidence="12">
    <location>
        <begin position="961"/>
        <end position="1242"/>
    </location>
</feature>
<dbReference type="PROSITE" id="PS50893">
    <property type="entry name" value="ABC_TRANSPORTER_2"/>
    <property type="match status" value="2"/>
</dbReference>
<dbReference type="InterPro" id="IPR044746">
    <property type="entry name" value="ABCC_6TM_D1"/>
</dbReference>
<dbReference type="PANTHER" id="PTHR24223:SF399">
    <property type="entry name" value="ABC TRANSPORTER ATNG"/>
    <property type="match status" value="1"/>
</dbReference>
<dbReference type="SUPFAM" id="SSF52540">
    <property type="entry name" value="P-loop containing nucleoside triphosphate hydrolases"/>
    <property type="match status" value="2"/>
</dbReference>
<gene>
    <name evidence="13" type="ORF">PHSY_002336</name>
</gene>
<dbReference type="CDD" id="cd18580">
    <property type="entry name" value="ABC_6TM_ABCC_D2"/>
    <property type="match status" value="1"/>
</dbReference>
<dbReference type="PANTHER" id="PTHR24223">
    <property type="entry name" value="ATP-BINDING CASSETTE SUB-FAMILY C"/>
    <property type="match status" value="1"/>
</dbReference>
<evidence type="ECO:0000313" key="14">
    <source>
        <dbReference type="Proteomes" id="UP000014071"/>
    </source>
</evidence>
<dbReference type="GO" id="GO:0016020">
    <property type="term" value="C:membrane"/>
    <property type="evidence" value="ECO:0007669"/>
    <property type="project" value="UniProtKB-SubCell"/>
</dbReference>